<dbReference type="Pfam" id="PF19756">
    <property type="entry name" value="DUF6243"/>
    <property type="match status" value="1"/>
</dbReference>
<gene>
    <name evidence="2" type="ORF">GCM10023086_01140</name>
</gene>
<proteinExistence type="predicted"/>
<comment type="caution">
    <text evidence="2">The sequence shown here is derived from an EMBL/GenBank/DDBJ whole genome shotgun (WGS) entry which is preliminary data.</text>
</comment>
<feature type="compositionally biased region" description="Gly residues" evidence="1">
    <location>
        <begin position="66"/>
        <end position="76"/>
    </location>
</feature>
<organism evidence="2 3">
    <name type="scientific">Streptomyces venetus</name>
    <dbReference type="NCBI Taxonomy" id="1701086"/>
    <lineage>
        <taxon>Bacteria</taxon>
        <taxon>Bacillati</taxon>
        <taxon>Actinomycetota</taxon>
        <taxon>Actinomycetes</taxon>
        <taxon>Kitasatosporales</taxon>
        <taxon>Streptomycetaceae</taxon>
        <taxon>Streptomyces</taxon>
    </lineage>
</organism>
<reference evidence="3" key="1">
    <citation type="journal article" date="2019" name="Int. J. Syst. Evol. Microbiol.">
        <title>The Global Catalogue of Microorganisms (GCM) 10K type strain sequencing project: providing services to taxonomists for standard genome sequencing and annotation.</title>
        <authorList>
            <consortium name="The Broad Institute Genomics Platform"/>
            <consortium name="The Broad Institute Genome Sequencing Center for Infectious Disease"/>
            <person name="Wu L."/>
            <person name="Ma J."/>
        </authorList>
    </citation>
    <scope>NUCLEOTIDE SEQUENCE [LARGE SCALE GENOMIC DNA]</scope>
    <source>
        <strain evidence="3">JCM 31290</strain>
    </source>
</reference>
<evidence type="ECO:0000313" key="3">
    <source>
        <dbReference type="Proteomes" id="UP001501115"/>
    </source>
</evidence>
<feature type="compositionally biased region" description="Gly residues" evidence="1">
    <location>
        <begin position="89"/>
        <end position="99"/>
    </location>
</feature>
<accession>A0ABP8F0N8</accession>
<evidence type="ECO:0000256" key="1">
    <source>
        <dbReference type="SAM" id="MobiDB-lite"/>
    </source>
</evidence>
<feature type="compositionally biased region" description="Basic and acidic residues" evidence="1">
    <location>
        <begin position="38"/>
        <end position="63"/>
    </location>
</feature>
<evidence type="ECO:0000313" key="2">
    <source>
        <dbReference type="EMBL" id="GAA4291810.1"/>
    </source>
</evidence>
<dbReference type="EMBL" id="BAABET010000001">
    <property type="protein sequence ID" value="GAA4291810.1"/>
    <property type="molecule type" value="Genomic_DNA"/>
</dbReference>
<keyword evidence="3" id="KW-1185">Reference proteome</keyword>
<sequence length="131" mass="14662">MARRDFSLRRVESGAGLAGWVDFWAAMARIYQVDKTVRLADSERHARDEPSRREGRSGKEPEMTRGGAGNMLGVGGSRRNLGREELRGGGRGGRIGGGLDPQAQKRELLRKLQEKRQQQERQEGRTTDRSS</sequence>
<name>A0ABP8F0N8_9ACTN</name>
<dbReference type="InterPro" id="IPR046210">
    <property type="entry name" value="DUF6243"/>
</dbReference>
<feature type="region of interest" description="Disordered" evidence="1">
    <location>
        <begin position="38"/>
        <end position="131"/>
    </location>
</feature>
<protein>
    <submittedName>
        <fullName evidence="2">Uncharacterized protein</fullName>
    </submittedName>
</protein>
<feature type="compositionally biased region" description="Basic and acidic residues" evidence="1">
    <location>
        <begin position="103"/>
        <end position="131"/>
    </location>
</feature>
<dbReference type="Proteomes" id="UP001501115">
    <property type="component" value="Unassembled WGS sequence"/>
</dbReference>